<dbReference type="PRINTS" id="PR00721">
    <property type="entry name" value="STOMATIN"/>
</dbReference>
<reference evidence="7" key="1">
    <citation type="journal article" date="2010" name="Nature">
        <title>The Amphimedon queenslandica genome and the evolution of animal complexity.</title>
        <authorList>
            <person name="Srivastava M."/>
            <person name="Simakov O."/>
            <person name="Chapman J."/>
            <person name="Fahey B."/>
            <person name="Gauthier M.E."/>
            <person name="Mitros T."/>
            <person name="Richards G.S."/>
            <person name="Conaco C."/>
            <person name="Dacre M."/>
            <person name="Hellsten U."/>
            <person name="Larroux C."/>
            <person name="Putnam N.H."/>
            <person name="Stanke M."/>
            <person name="Adamska M."/>
            <person name="Darling A."/>
            <person name="Degnan S.M."/>
            <person name="Oakley T.H."/>
            <person name="Plachetzki D.C."/>
            <person name="Zhai Y."/>
            <person name="Adamski M."/>
            <person name="Calcino A."/>
            <person name="Cummins S.F."/>
            <person name="Goodstein D.M."/>
            <person name="Harris C."/>
            <person name="Jackson D.J."/>
            <person name="Leys S.P."/>
            <person name="Shu S."/>
            <person name="Woodcroft B.J."/>
            <person name="Vervoort M."/>
            <person name="Kosik K.S."/>
            <person name="Manning G."/>
            <person name="Degnan B.M."/>
            <person name="Rokhsar D.S."/>
        </authorList>
    </citation>
    <scope>NUCLEOTIDE SEQUENCE [LARGE SCALE GENOMIC DNA]</scope>
</reference>
<comment type="subcellular location">
    <subcellularLocation>
        <location evidence="1">Mitochondrion</location>
    </subcellularLocation>
</comment>
<name>A0AAN0IM04_AMPQE</name>
<dbReference type="RefSeq" id="XP_011403781.1">
    <property type="nucleotide sequence ID" value="XM_011405479.2"/>
</dbReference>
<dbReference type="KEGG" id="aqu:100638514"/>
<dbReference type="Gene3D" id="3.30.479.30">
    <property type="entry name" value="Band 7 domain"/>
    <property type="match status" value="1"/>
</dbReference>
<feature type="compositionally biased region" description="Basic and acidic residues" evidence="4">
    <location>
        <begin position="310"/>
        <end position="323"/>
    </location>
</feature>
<dbReference type="AlphaFoldDB" id="A0AAN0IM04"/>
<evidence type="ECO:0000313" key="6">
    <source>
        <dbReference type="EnsemblMetazoa" id="XP_011403781.1"/>
    </source>
</evidence>
<dbReference type="SUPFAM" id="SSF117892">
    <property type="entry name" value="Band 7/SPFH domain"/>
    <property type="match status" value="1"/>
</dbReference>
<accession>A0AAN0IM04</accession>
<dbReference type="SMART" id="SM00244">
    <property type="entry name" value="PHB"/>
    <property type="match status" value="1"/>
</dbReference>
<evidence type="ECO:0000256" key="4">
    <source>
        <dbReference type="SAM" id="MobiDB-lite"/>
    </source>
</evidence>
<protein>
    <recommendedName>
        <fullName evidence="5">Band 7 domain-containing protein</fullName>
    </recommendedName>
</protein>
<feature type="domain" description="Band 7" evidence="5">
    <location>
        <begin position="43"/>
        <end position="201"/>
    </location>
</feature>
<comment type="similarity">
    <text evidence="2">Belongs to the band 7/mec-2 family.</text>
</comment>
<dbReference type="Proteomes" id="UP000007879">
    <property type="component" value="Unassembled WGS sequence"/>
</dbReference>
<dbReference type="GeneID" id="100638514"/>
<dbReference type="CDD" id="cd08829">
    <property type="entry name" value="SPFH_paraslipin"/>
    <property type="match status" value="1"/>
</dbReference>
<dbReference type="GO" id="GO:0016020">
    <property type="term" value="C:membrane"/>
    <property type="evidence" value="ECO:0007669"/>
    <property type="project" value="InterPro"/>
</dbReference>
<sequence>MASVLHRSFLLFPRQQQRLIKQFPPGVMCLSTTRPLDARRTNTCINFVPQQEAWIVERFGKYLRTLEPGLNILIPIVDTIKYVQSLKETAVDIPSQSAITEDNVTLHLDGVLYYRVIDPFKTSYGVEDAEFAVIQLAQTTMRSELGKIKLDSVFQERTNLNFSIVDAINHAADAWGIRCMRYEIKDIQLPTKVRDAMQMQVEAERHGNKAASLSVAEQYVQAFGNLAKASNTVLLPEKTGDISSMVGQAMAIYGQMTKTDPAPSSDDPSPPPNDKLSDFENMLDKLNKSIDDTLTQRFESSTGGETVAQYEEKKKQEDTEEPHFTLATSGTRNNPRKTDDY</sequence>
<evidence type="ECO:0000256" key="2">
    <source>
        <dbReference type="ARBA" id="ARBA00008164"/>
    </source>
</evidence>
<dbReference type="PANTHER" id="PTHR43327:SF10">
    <property type="entry name" value="STOMATIN-LIKE PROTEIN 2, MITOCHONDRIAL"/>
    <property type="match status" value="1"/>
</dbReference>
<keyword evidence="7" id="KW-1185">Reference proteome</keyword>
<reference evidence="6" key="2">
    <citation type="submission" date="2024-06" db="UniProtKB">
        <authorList>
            <consortium name="EnsemblMetazoa"/>
        </authorList>
    </citation>
    <scope>IDENTIFICATION</scope>
</reference>
<dbReference type="GO" id="GO:0005739">
    <property type="term" value="C:mitochondrion"/>
    <property type="evidence" value="ECO:0007669"/>
    <property type="project" value="UniProtKB-SubCell"/>
</dbReference>
<feature type="region of interest" description="Disordered" evidence="4">
    <location>
        <begin position="257"/>
        <end position="276"/>
    </location>
</feature>
<proteinExistence type="inferred from homology"/>
<evidence type="ECO:0000259" key="5">
    <source>
        <dbReference type="SMART" id="SM00244"/>
    </source>
</evidence>
<feature type="region of interest" description="Disordered" evidence="4">
    <location>
        <begin position="295"/>
        <end position="341"/>
    </location>
</feature>
<evidence type="ECO:0000256" key="1">
    <source>
        <dbReference type="ARBA" id="ARBA00004173"/>
    </source>
</evidence>
<dbReference type="FunFam" id="3.30.479.30:FF:000008">
    <property type="entry name" value="Stomatin-like protein 2, mitochondrial"/>
    <property type="match status" value="1"/>
</dbReference>
<dbReference type="InterPro" id="IPR001107">
    <property type="entry name" value="Band_7"/>
</dbReference>
<dbReference type="InterPro" id="IPR001972">
    <property type="entry name" value="Stomatin_HflK_fam"/>
</dbReference>
<keyword evidence="3" id="KW-0496">Mitochondrion</keyword>
<organism evidence="6 7">
    <name type="scientific">Amphimedon queenslandica</name>
    <name type="common">Sponge</name>
    <dbReference type="NCBI Taxonomy" id="400682"/>
    <lineage>
        <taxon>Eukaryota</taxon>
        <taxon>Metazoa</taxon>
        <taxon>Porifera</taxon>
        <taxon>Demospongiae</taxon>
        <taxon>Heteroscleromorpha</taxon>
        <taxon>Haplosclerida</taxon>
        <taxon>Niphatidae</taxon>
        <taxon>Amphimedon</taxon>
    </lineage>
</organism>
<evidence type="ECO:0000313" key="7">
    <source>
        <dbReference type="Proteomes" id="UP000007879"/>
    </source>
</evidence>
<dbReference type="Pfam" id="PF01145">
    <property type="entry name" value="Band_7"/>
    <property type="match status" value="1"/>
</dbReference>
<dbReference type="EnsemblMetazoa" id="XM_011405479.2">
    <property type="protein sequence ID" value="XP_011403781.1"/>
    <property type="gene ID" value="LOC100638514"/>
</dbReference>
<feature type="compositionally biased region" description="Polar residues" evidence="4">
    <location>
        <begin position="295"/>
        <end position="304"/>
    </location>
</feature>
<dbReference type="InterPro" id="IPR050710">
    <property type="entry name" value="Band7/mec-2_domain"/>
</dbReference>
<dbReference type="PANTHER" id="PTHR43327">
    <property type="entry name" value="STOMATIN-LIKE PROTEIN 2, MITOCHONDRIAL"/>
    <property type="match status" value="1"/>
</dbReference>
<dbReference type="GO" id="GO:0007005">
    <property type="term" value="P:mitochondrion organization"/>
    <property type="evidence" value="ECO:0007669"/>
    <property type="project" value="TreeGrafter"/>
</dbReference>
<evidence type="ECO:0000256" key="3">
    <source>
        <dbReference type="ARBA" id="ARBA00023128"/>
    </source>
</evidence>
<dbReference type="InterPro" id="IPR036013">
    <property type="entry name" value="Band_7/SPFH_dom_sf"/>
</dbReference>